<dbReference type="PROSITE" id="PS50835">
    <property type="entry name" value="IG_LIKE"/>
    <property type="match status" value="1"/>
</dbReference>
<evidence type="ECO:0000256" key="10">
    <source>
        <dbReference type="ARBA" id="ARBA00023157"/>
    </source>
</evidence>
<comment type="subcellular location">
    <subcellularLocation>
        <location evidence="1">Cell membrane</location>
        <topology evidence="1">Single-pass type I membrane protein</topology>
    </subcellularLocation>
</comment>
<keyword evidence="3 15" id="KW-0812">Transmembrane</keyword>
<evidence type="ECO:0000256" key="15">
    <source>
        <dbReference type="SAM" id="Phobius"/>
    </source>
</evidence>
<dbReference type="InterPro" id="IPR007110">
    <property type="entry name" value="Ig-like_dom"/>
</dbReference>
<feature type="transmembrane region" description="Helical" evidence="15">
    <location>
        <begin position="170"/>
        <end position="191"/>
    </location>
</feature>
<evidence type="ECO:0000256" key="1">
    <source>
        <dbReference type="ARBA" id="ARBA00004251"/>
    </source>
</evidence>
<keyword evidence="13" id="KW-0393">Immunoglobulin domain</keyword>
<dbReference type="PANTHER" id="PTHR10441">
    <property type="entry name" value="CD8 ALPHA CHAIN"/>
    <property type="match status" value="1"/>
</dbReference>
<evidence type="ECO:0000256" key="8">
    <source>
        <dbReference type="ARBA" id="ARBA00023136"/>
    </source>
</evidence>
<name>A0A8U1F840_SALNM</name>
<sequence length="227" mass="25152">MKMVQKWMQTLVLLFFCQETLQLSSLTEKTDGERVEITCAPVSKTKSNMVIWFRVQDNAGMEFIASFSTKDGMKKTDFNNEVFSEEQINKNILILKAFKNARDSGVYSCASINGNALVFGEVTRLVGPAPTTTTTTTTTTPMTTAIELTSSTTAKSCKVGKVDPTASCDLIVWAPLAGGCGFLFLLLIITVCHCNRIRTKRCPHHYKRQPRMAAPGQQHPTANNRLF</sequence>
<evidence type="ECO:0000313" key="19">
    <source>
        <dbReference type="RefSeq" id="XP_038871183.1"/>
    </source>
</evidence>
<keyword evidence="6 15" id="KW-1133">Transmembrane helix</keyword>
<dbReference type="InterPro" id="IPR013783">
    <property type="entry name" value="Ig-like_fold"/>
</dbReference>
<dbReference type="InterPro" id="IPR013106">
    <property type="entry name" value="Ig_V-set"/>
</dbReference>
<feature type="signal peptide" evidence="16">
    <location>
        <begin position="1"/>
        <end position="22"/>
    </location>
</feature>
<keyword evidence="9" id="KW-0564">Palmitate</keyword>
<evidence type="ECO:0000256" key="6">
    <source>
        <dbReference type="ARBA" id="ARBA00022989"/>
    </source>
</evidence>
<dbReference type="GO" id="GO:0005886">
    <property type="term" value="C:plasma membrane"/>
    <property type="evidence" value="ECO:0007669"/>
    <property type="project" value="UniProtKB-SubCell"/>
</dbReference>
<keyword evidence="4 16" id="KW-0732">Signal</keyword>
<organism evidence="18 19">
    <name type="scientific">Salvelinus namaycush</name>
    <name type="common">Lake trout</name>
    <name type="synonym">Salmo namaycush</name>
    <dbReference type="NCBI Taxonomy" id="8040"/>
    <lineage>
        <taxon>Eukaryota</taxon>
        <taxon>Metazoa</taxon>
        <taxon>Chordata</taxon>
        <taxon>Craniata</taxon>
        <taxon>Vertebrata</taxon>
        <taxon>Euteleostomi</taxon>
        <taxon>Actinopterygii</taxon>
        <taxon>Neopterygii</taxon>
        <taxon>Teleostei</taxon>
        <taxon>Protacanthopterygii</taxon>
        <taxon>Salmoniformes</taxon>
        <taxon>Salmonidae</taxon>
        <taxon>Salmoninae</taxon>
        <taxon>Salvelinus</taxon>
    </lineage>
</organism>
<dbReference type="CDD" id="cd00099">
    <property type="entry name" value="IgV"/>
    <property type="match status" value="1"/>
</dbReference>
<dbReference type="KEGG" id="snh:120064632"/>
<gene>
    <name evidence="19" type="primary">cd8a</name>
</gene>
<keyword evidence="5" id="KW-0391">Immunity</keyword>
<evidence type="ECO:0000256" key="14">
    <source>
        <dbReference type="SAM" id="MobiDB-lite"/>
    </source>
</evidence>
<dbReference type="SUPFAM" id="SSF48726">
    <property type="entry name" value="Immunoglobulin"/>
    <property type="match status" value="1"/>
</dbReference>
<dbReference type="GO" id="GO:0002250">
    <property type="term" value="P:adaptive immune response"/>
    <property type="evidence" value="ECO:0007669"/>
    <property type="project" value="UniProtKB-KW"/>
</dbReference>
<reference evidence="19" key="1">
    <citation type="submission" date="2025-08" db="UniProtKB">
        <authorList>
            <consortium name="RefSeq"/>
        </authorList>
    </citation>
    <scope>IDENTIFICATION</scope>
    <source>
        <tissue evidence="19">White muscle</tissue>
    </source>
</reference>
<dbReference type="InterPro" id="IPR036179">
    <property type="entry name" value="Ig-like_dom_sf"/>
</dbReference>
<dbReference type="RefSeq" id="XP_038871183.1">
    <property type="nucleotide sequence ID" value="XM_039015255.1"/>
</dbReference>
<dbReference type="CTD" id="925"/>
<evidence type="ECO:0000256" key="13">
    <source>
        <dbReference type="ARBA" id="ARBA00023319"/>
    </source>
</evidence>
<dbReference type="Gene3D" id="2.60.40.10">
    <property type="entry name" value="Immunoglobulins"/>
    <property type="match status" value="1"/>
</dbReference>
<feature type="domain" description="Ig-like" evidence="17">
    <location>
        <begin position="18"/>
        <end position="123"/>
    </location>
</feature>
<proteinExistence type="predicted"/>
<feature type="compositionally biased region" description="Polar residues" evidence="14">
    <location>
        <begin position="218"/>
        <end position="227"/>
    </location>
</feature>
<keyword evidence="12" id="KW-0449">Lipoprotein</keyword>
<evidence type="ECO:0000259" key="17">
    <source>
        <dbReference type="PROSITE" id="PS50835"/>
    </source>
</evidence>
<evidence type="ECO:0000256" key="4">
    <source>
        <dbReference type="ARBA" id="ARBA00022729"/>
    </source>
</evidence>
<evidence type="ECO:0000256" key="7">
    <source>
        <dbReference type="ARBA" id="ARBA00023130"/>
    </source>
</evidence>
<keyword evidence="2" id="KW-1003">Cell membrane</keyword>
<protein>
    <submittedName>
        <fullName evidence="19">T-cell surface glycoprotein CD8 alpha chain</fullName>
    </submittedName>
</protein>
<keyword evidence="8 15" id="KW-0472">Membrane</keyword>
<evidence type="ECO:0000256" key="12">
    <source>
        <dbReference type="ARBA" id="ARBA00023288"/>
    </source>
</evidence>
<keyword evidence="11" id="KW-0325">Glycoprotein</keyword>
<evidence type="ECO:0000256" key="5">
    <source>
        <dbReference type="ARBA" id="ARBA00022859"/>
    </source>
</evidence>
<feature type="chain" id="PRO_5036445075" evidence="16">
    <location>
        <begin position="23"/>
        <end position="227"/>
    </location>
</feature>
<evidence type="ECO:0000256" key="9">
    <source>
        <dbReference type="ARBA" id="ARBA00023139"/>
    </source>
</evidence>
<evidence type="ECO:0000313" key="18">
    <source>
        <dbReference type="Proteomes" id="UP000808372"/>
    </source>
</evidence>
<evidence type="ECO:0000256" key="2">
    <source>
        <dbReference type="ARBA" id="ARBA00022475"/>
    </source>
</evidence>
<dbReference type="Proteomes" id="UP000808372">
    <property type="component" value="Chromosome 20"/>
</dbReference>
<evidence type="ECO:0000256" key="16">
    <source>
        <dbReference type="SAM" id="SignalP"/>
    </source>
</evidence>
<evidence type="ECO:0000256" key="11">
    <source>
        <dbReference type="ARBA" id="ARBA00023180"/>
    </source>
</evidence>
<feature type="region of interest" description="Disordered" evidence="14">
    <location>
        <begin position="208"/>
        <end position="227"/>
    </location>
</feature>
<keyword evidence="7" id="KW-1064">Adaptive immunity</keyword>
<dbReference type="PANTHER" id="PTHR10441:SF2">
    <property type="entry name" value="T-CELL SURFACE GLYCOPROTEIN CD8 ALPHA CHAIN"/>
    <property type="match status" value="1"/>
</dbReference>
<evidence type="ECO:0000256" key="3">
    <source>
        <dbReference type="ARBA" id="ARBA00022692"/>
    </source>
</evidence>
<accession>A0A8U1F840</accession>
<keyword evidence="10" id="KW-1015">Disulfide bond</keyword>
<dbReference type="InterPro" id="IPR015468">
    <property type="entry name" value="CD8_asu"/>
</dbReference>
<dbReference type="AlphaFoldDB" id="A0A8U1F840"/>
<dbReference type="Pfam" id="PF07686">
    <property type="entry name" value="V-set"/>
    <property type="match status" value="1"/>
</dbReference>
<dbReference type="GeneID" id="120064632"/>
<keyword evidence="18" id="KW-1185">Reference proteome</keyword>